<organism evidence="2 3">
    <name type="scientific">Pelagimonas phthalicica</name>
    <dbReference type="NCBI Taxonomy" id="1037362"/>
    <lineage>
        <taxon>Bacteria</taxon>
        <taxon>Pseudomonadati</taxon>
        <taxon>Pseudomonadota</taxon>
        <taxon>Alphaproteobacteria</taxon>
        <taxon>Rhodobacterales</taxon>
        <taxon>Roseobacteraceae</taxon>
        <taxon>Pelagimonas</taxon>
    </lineage>
</organism>
<accession>A0A238JC60</accession>
<gene>
    <name evidence="2" type="ORF">TRP8649_01857</name>
</gene>
<sequence>MVMQRFVMDTPENETLPEPPQLRFLRLLVTVLTGVMIAGIVLILALIWHRYNNARAPLPEVITLPAGQTATAYTQGADWYAVVTEGDVILIFDRASGKLRQEIQIQPAP</sequence>
<keyword evidence="1" id="KW-0812">Transmembrane</keyword>
<name>A0A238JC60_9RHOB</name>
<dbReference type="Pfam" id="PF20082">
    <property type="entry name" value="DUF6476"/>
    <property type="match status" value="1"/>
</dbReference>
<keyword evidence="1" id="KW-1133">Transmembrane helix</keyword>
<keyword evidence="3" id="KW-1185">Reference proteome</keyword>
<reference evidence="3" key="1">
    <citation type="submission" date="2017-05" db="EMBL/GenBank/DDBJ databases">
        <authorList>
            <person name="Rodrigo-Torres L."/>
            <person name="Arahal R. D."/>
            <person name="Lucena T."/>
        </authorList>
    </citation>
    <scope>NUCLEOTIDE SEQUENCE [LARGE SCALE GENOMIC DNA]</scope>
    <source>
        <strain evidence="3">CECT 8649</strain>
    </source>
</reference>
<feature type="transmembrane region" description="Helical" evidence="1">
    <location>
        <begin position="24"/>
        <end position="48"/>
    </location>
</feature>
<keyword evidence="1" id="KW-0472">Membrane</keyword>
<proteinExistence type="predicted"/>
<protein>
    <submittedName>
        <fullName evidence="2">Uncharacterized protein</fullName>
    </submittedName>
</protein>
<dbReference type="InterPro" id="IPR045519">
    <property type="entry name" value="DUF6476"/>
</dbReference>
<dbReference type="Proteomes" id="UP000225972">
    <property type="component" value="Unassembled WGS sequence"/>
</dbReference>
<dbReference type="AlphaFoldDB" id="A0A238JC60"/>
<evidence type="ECO:0000313" key="3">
    <source>
        <dbReference type="Proteomes" id="UP000225972"/>
    </source>
</evidence>
<dbReference type="EMBL" id="FXXP01000001">
    <property type="protein sequence ID" value="SMX27747.1"/>
    <property type="molecule type" value="Genomic_DNA"/>
</dbReference>
<evidence type="ECO:0000256" key="1">
    <source>
        <dbReference type="SAM" id="Phobius"/>
    </source>
</evidence>
<evidence type="ECO:0000313" key="2">
    <source>
        <dbReference type="EMBL" id="SMX27747.1"/>
    </source>
</evidence>